<comment type="caution">
    <text evidence="1">The sequence shown here is derived from an EMBL/GenBank/DDBJ whole genome shotgun (WGS) entry which is preliminary data.</text>
</comment>
<accession>A0A502F2Q4</accession>
<gene>
    <name evidence="1" type="ORF">EAH81_02945</name>
</gene>
<evidence type="ECO:0000313" key="1">
    <source>
        <dbReference type="EMBL" id="TPG44448.1"/>
    </source>
</evidence>
<dbReference type="EMBL" id="RCZH01000002">
    <property type="protein sequence ID" value="TPG44448.1"/>
    <property type="molecule type" value="Genomic_DNA"/>
</dbReference>
<dbReference type="AlphaFoldDB" id="A0A502F2Q4"/>
<organism evidence="1 2">
    <name type="scientific">Flavobacterium pectinovorum</name>
    <dbReference type="NCBI Taxonomy" id="29533"/>
    <lineage>
        <taxon>Bacteria</taxon>
        <taxon>Pseudomonadati</taxon>
        <taxon>Bacteroidota</taxon>
        <taxon>Flavobacteriia</taxon>
        <taxon>Flavobacteriales</taxon>
        <taxon>Flavobacteriaceae</taxon>
        <taxon>Flavobacterium</taxon>
    </lineage>
</organism>
<keyword evidence="2" id="KW-1185">Reference proteome</keyword>
<sequence>MINGFFVISSEGRNHTRNAANKIANLCRVTSVISPFARNDKLCINPLRTSYFAVKLKTKKNHPRRVILMVNVVFWFR</sequence>
<dbReference type="Proteomes" id="UP000319700">
    <property type="component" value="Unassembled WGS sequence"/>
</dbReference>
<evidence type="ECO:0000313" key="2">
    <source>
        <dbReference type="Proteomes" id="UP000319700"/>
    </source>
</evidence>
<name>A0A502F2Q4_9FLAO</name>
<protein>
    <submittedName>
        <fullName evidence="1">Uncharacterized protein</fullName>
    </submittedName>
</protein>
<proteinExistence type="predicted"/>
<reference evidence="1 2" key="1">
    <citation type="journal article" date="2019" name="Environ. Microbiol.">
        <title>Species interactions and distinct microbial communities in high Arctic permafrost affected cryosols are associated with the CH4 and CO2 gas fluxes.</title>
        <authorList>
            <person name="Altshuler I."/>
            <person name="Hamel J."/>
            <person name="Turney S."/>
            <person name="Magnuson E."/>
            <person name="Levesque R."/>
            <person name="Greer C."/>
            <person name="Whyte L.G."/>
        </authorList>
    </citation>
    <scope>NUCLEOTIDE SEQUENCE [LARGE SCALE GENOMIC DNA]</scope>
    <source>
        <strain evidence="1 2">42</strain>
    </source>
</reference>